<evidence type="ECO:0000313" key="2">
    <source>
        <dbReference type="EMBL" id="CAK8054664.1"/>
    </source>
</evidence>
<dbReference type="EMBL" id="CAWVOH010000002">
    <property type="protein sequence ID" value="CAK8054664.1"/>
    <property type="molecule type" value="Genomic_DNA"/>
</dbReference>
<evidence type="ECO:0000256" key="1">
    <source>
        <dbReference type="SAM" id="MobiDB-lite"/>
    </source>
</evidence>
<organism evidence="2 3">
    <name type="scientific">Eupransor demetentiae</name>
    <dbReference type="NCBI Taxonomy" id="3109584"/>
    <lineage>
        <taxon>Bacteria</taxon>
        <taxon>Bacillati</taxon>
        <taxon>Bacillota</taxon>
        <taxon>Bacilli</taxon>
        <taxon>Lactobacillales</taxon>
        <taxon>Lactobacillaceae</taxon>
        <taxon>Eupransor</taxon>
    </lineage>
</organism>
<gene>
    <name evidence="2" type="ORF">R54876_GBNLAHCA_01238</name>
</gene>
<dbReference type="Proteomes" id="UP001314241">
    <property type="component" value="Unassembled WGS sequence"/>
</dbReference>
<accession>A0ABM9N617</accession>
<evidence type="ECO:0000313" key="3">
    <source>
        <dbReference type="Proteomes" id="UP001314241"/>
    </source>
</evidence>
<feature type="compositionally biased region" description="Basic residues" evidence="1">
    <location>
        <begin position="11"/>
        <end position="20"/>
    </location>
</feature>
<feature type="region of interest" description="Disordered" evidence="1">
    <location>
        <begin position="1"/>
        <end position="23"/>
    </location>
</feature>
<dbReference type="RefSeq" id="WP_349642207.1">
    <property type="nucleotide sequence ID" value="NZ_CAWVOH010000002.1"/>
</dbReference>
<evidence type="ECO:0008006" key="4">
    <source>
        <dbReference type="Google" id="ProtNLM"/>
    </source>
</evidence>
<comment type="caution">
    <text evidence="2">The sequence shown here is derived from an EMBL/GenBank/DDBJ whole genome shotgun (WGS) entry which is preliminary data.</text>
</comment>
<protein>
    <recommendedName>
        <fullName evidence="4">Metaphase chromosome protein 1</fullName>
    </recommendedName>
</protein>
<name>A0ABM9N617_9LACO</name>
<sequence>MKQGKSAQIKSFKKQKAQQKFSEKKKLKPFDYDEFAGFLRARYYLTHQDKYSQPVFEAASFFLDDVITTMVQQYFSKFTSNERAIVNINEVMQAALVNSSDRDWRYFILLMPVLYDMQKFLAREGSVNDRYGIASSNYDPNFWKMIMRTVMALNYFRFQGKDVADLMKNSSAIDDLQFRFLKEEGDDDEFNLEIIEEVYRGIHPKLAELKDADAKPADEFLSEKEIQDEMDYAAKRVEQFRDASIKGVVSPNVVNLLLALHKGMAEKWHLGHENWQAADIKAFVSESLFEYWQPEWENLDGIGSEIKAYIQFLGKKKAILQSKKIVDGLDGLDHYVDVSAINHLLADMPLDQLQENE</sequence>
<proteinExistence type="predicted"/>
<feature type="compositionally biased region" description="Low complexity" evidence="1">
    <location>
        <begin position="1"/>
        <end position="10"/>
    </location>
</feature>
<keyword evidence="3" id="KW-1185">Reference proteome</keyword>
<reference evidence="2 3" key="1">
    <citation type="submission" date="2024-01" db="EMBL/GenBank/DDBJ databases">
        <authorList>
            <person name="Botero Cardona J."/>
        </authorList>
    </citation>
    <scope>NUCLEOTIDE SEQUENCE [LARGE SCALE GENOMIC DNA]</scope>
    <source>
        <strain evidence="2 3">LMG 33000</strain>
    </source>
</reference>